<dbReference type="AlphaFoldDB" id="A0A1C3E6E5"/>
<name>A0A1C3E6E5_9PLAN</name>
<dbReference type="GO" id="GO:0005385">
    <property type="term" value="F:zinc ion transmembrane transporter activity"/>
    <property type="evidence" value="ECO:0007669"/>
    <property type="project" value="TreeGrafter"/>
</dbReference>
<dbReference type="PANTHER" id="PTHR11040:SF44">
    <property type="entry name" value="PROTEIN ZNTC-RELATED"/>
    <property type="match status" value="1"/>
</dbReference>
<protein>
    <submittedName>
        <fullName evidence="7">Iron permease</fullName>
    </submittedName>
</protein>
<dbReference type="Pfam" id="PF02535">
    <property type="entry name" value="Zip"/>
    <property type="match status" value="1"/>
</dbReference>
<feature type="transmembrane region" description="Helical" evidence="6">
    <location>
        <begin position="291"/>
        <end position="311"/>
    </location>
</feature>
<evidence type="ECO:0000313" key="8">
    <source>
        <dbReference type="Proteomes" id="UP000094828"/>
    </source>
</evidence>
<dbReference type="GO" id="GO:0016020">
    <property type="term" value="C:membrane"/>
    <property type="evidence" value="ECO:0007669"/>
    <property type="project" value="UniProtKB-SubCell"/>
</dbReference>
<dbReference type="STRING" id="1841610.A6X21_11240"/>
<comment type="subcellular location">
    <subcellularLocation>
        <location evidence="1">Membrane</location>
        <topology evidence="1">Multi-pass membrane protein</topology>
    </subcellularLocation>
</comment>
<organism evidence="7 8">
    <name type="scientific">Planctopirus hydrillae</name>
    <dbReference type="NCBI Taxonomy" id="1841610"/>
    <lineage>
        <taxon>Bacteria</taxon>
        <taxon>Pseudomonadati</taxon>
        <taxon>Planctomycetota</taxon>
        <taxon>Planctomycetia</taxon>
        <taxon>Planctomycetales</taxon>
        <taxon>Planctomycetaceae</taxon>
        <taxon>Planctopirus</taxon>
    </lineage>
</organism>
<proteinExistence type="predicted"/>
<evidence type="ECO:0000256" key="1">
    <source>
        <dbReference type="ARBA" id="ARBA00004141"/>
    </source>
</evidence>
<feature type="transmembrane region" description="Helical" evidence="6">
    <location>
        <begin position="353"/>
        <end position="372"/>
    </location>
</feature>
<feature type="transmembrane region" description="Helical" evidence="6">
    <location>
        <begin position="59"/>
        <end position="76"/>
    </location>
</feature>
<keyword evidence="3 6" id="KW-1133">Transmembrane helix</keyword>
<feature type="compositionally biased region" description="Basic and acidic residues" evidence="5">
    <location>
        <begin position="379"/>
        <end position="399"/>
    </location>
</feature>
<evidence type="ECO:0000256" key="6">
    <source>
        <dbReference type="SAM" id="Phobius"/>
    </source>
</evidence>
<feature type="transmembrane region" description="Helical" evidence="6">
    <location>
        <begin position="219"/>
        <end position="242"/>
    </location>
</feature>
<evidence type="ECO:0000256" key="4">
    <source>
        <dbReference type="ARBA" id="ARBA00023136"/>
    </source>
</evidence>
<feature type="transmembrane region" description="Helical" evidence="6">
    <location>
        <begin position="28"/>
        <end position="47"/>
    </location>
</feature>
<evidence type="ECO:0000256" key="5">
    <source>
        <dbReference type="SAM" id="MobiDB-lite"/>
    </source>
</evidence>
<reference evidence="7 8" key="1">
    <citation type="submission" date="2016-05" db="EMBL/GenBank/DDBJ databases">
        <title>Genomic and physiological characterization of Planctopirus sp. isolated from fresh water lake.</title>
        <authorList>
            <person name="Subhash Y."/>
            <person name="Ramana C."/>
        </authorList>
    </citation>
    <scope>NUCLEOTIDE SEQUENCE [LARGE SCALE GENOMIC DNA]</scope>
    <source>
        <strain evidence="7 8">JC280</strain>
    </source>
</reference>
<feature type="compositionally biased region" description="Basic and acidic residues" evidence="5">
    <location>
        <begin position="121"/>
        <end position="155"/>
    </location>
</feature>
<feature type="transmembrane region" description="Helical" evidence="6">
    <location>
        <begin position="96"/>
        <end position="113"/>
    </location>
</feature>
<dbReference type="Proteomes" id="UP000094828">
    <property type="component" value="Unassembled WGS sequence"/>
</dbReference>
<keyword evidence="4 6" id="KW-0472">Membrane</keyword>
<dbReference type="EMBL" id="LYDR01000151">
    <property type="protein sequence ID" value="ODA28812.1"/>
    <property type="molecule type" value="Genomic_DNA"/>
</dbReference>
<sequence length="411" mass="43661">MSLWFGLSSLGWQGNSLAVAGSGISAVLIIWCVLVACSSLLGGWLPSLMRITHQRLQRIISGVGGFIVGVALFHQVPHAIHALGDGGVKNPVDLTMLWVVIGLVAMFVMLRVFHFHSHSHGEDDAGHAHDHGHSHDHSHNHDHGHSHDHAHDHAHCQSHSHSLDPHVTSAANAPDSQYADQNLLPIVSSAVVADTLLPVLDPTSSSATQAPVPPAAHDLSWVAMTFGLVIHTLVDGMALAAAVKTDQLHLPAGSLFGLGTFLAIALHKPLDSLSITSLMLAAGSPTRWRNLVNFGYALMCPAGALLFVLGVEQLQGQQALIVGCALAFSAGSFLCIALADLLPEVQFHSHDRWQLTSLLIAGTIAAWGIGFLEPAHSHGNHDSHNHAGHDHTGHDHAHGPGEVQQLRLKVK</sequence>
<gene>
    <name evidence="7" type="ORF">A6X21_11240</name>
</gene>
<evidence type="ECO:0000256" key="2">
    <source>
        <dbReference type="ARBA" id="ARBA00022692"/>
    </source>
</evidence>
<evidence type="ECO:0000313" key="7">
    <source>
        <dbReference type="EMBL" id="ODA28812.1"/>
    </source>
</evidence>
<dbReference type="PANTHER" id="PTHR11040">
    <property type="entry name" value="ZINC/IRON TRANSPORTER"/>
    <property type="match status" value="1"/>
</dbReference>
<dbReference type="OrthoDB" id="5739025at2"/>
<keyword evidence="2 6" id="KW-0812">Transmembrane</keyword>
<feature type="region of interest" description="Disordered" evidence="5">
    <location>
        <begin position="379"/>
        <end position="403"/>
    </location>
</feature>
<feature type="region of interest" description="Disordered" evidence="5">
    <location>
        <begin position="121"/>
        <end position="172"/>
    </location>
</feature>
<comment type="caution">
    <text evidence="7">The sequence shown here is derived from an EMBL/GenBank/DDBJ whole genome shotgun (WGS) entry which is preliminary data.</text>
</comment>
<keyword evidence="8" id="KW-1185">Reference proteome</keyword>
<dbReference type="RefSeq" id="WP_068851126.1">
    <property type="nucleotide sequence ID" value="NZ_LYDR01000151.1"/>
</dbReference>
<dbReference type="InterPro" id="IPR003689">
    <property type="entry name" value="ZIP"/>
</dbReference>
<evidence type="ECO:0000256" key="3">
    <source>
        <dbReference type="ARBA" id="ARBA00022989"/>
    </source>
</evidence>
<feature type="transmembrane region" description="Helical" evidence="6">
    <location>
        <begin position="317"/>
        <end position="341"/>
    </location>
</feature>
<accession>A0A1C3E6E5</accession>
<feature type="transmembrane region" description="Helical" evidence="6">
    <location>
        <begin position="248"/>
        <end position="270"/>
    </location>
</feature>